<dbReference type="Proteomes" id="UP001500368">
    <property type="component" value="Unassembled WGS sequence"/>
</dbReference>
<evidence type="ECO:0008006" key="4">
    <source>
        <dbReference type="Google" id="ProtNLM"/>
    </source>
</evidence>
<keyword evidence="1" id="KW-0472">Membrane</keyword>
<gene>
    <name evidence="2" type="ORF">GCM10025790_09270</name>
</gene>
<feature type="transmembrane region" description="Helical" evidence="1">
    <location>
        <begin position="46"/>
        <end position="72"/>
    </location>
</feature>
<keyword evidence="3" id="KW-1185">Reference proteome</keyword>
<name>A0ABP9FWT9_9MICC</name>
<protein>
    <recommendedName>
        <fullName evidence="4">Major facilitator superfamily (MFS) profile domain-containing protein</fullName>
    </recommendedName>
</protein>
<comment type="caution">
    <text evidence="2">The sequence shown here is derived from an EMBL/GenBank/DDBJ whole genome shotgun (WGS) entry which is preliminary data.</text>
</comment>
<keyword evidence="1" id="KW-0812">Transmembrane</keyword>
<evidence type="ECO:0000256" key="1">
    <source>
        <dbReference type="SAM" id="Phobius"/>
    </source>
</evidence>
<sequence>MGTDHGYRATNASWGAIFAGVFMFFAVMLVLGLVSAGLGLAEADGIAVGIWSAIALIISLGIAGFVAGALAVRAGLLHGLVTWAASLVGLLVLVGWLGAGLLGAVGGAIGGVTQTAASVTETNTTEIAETAEDVDQQEVENTAESAAEDAGQQFEESQDDLAAATWWTVGGLVLGAIVTGLAGAAGARTAHTKRTEVRTRA</sequence>
<feature type="transmembrane region" description="Helical" evidence="1">
    <location>
        <begin position="84"/>
        <end position="109"/>
    </location>
</feature>
<feature type="transmembrane region" description="Helical" evidence="1">
    <location>
        <begin position="12"/>
        <end position="34"/>
    </location>
</feature>
<dbReference type="EMBL" id="BAABLW010000005">
    <property type="protein sequence ID" value="GAA4916222.1"/>
    <property type="molecule type" value="Genomic_DNA"/>
</dbReference>
<keyword evidence="1" id="KW-1133">Transmembrane helix</keyword>
<reference evidence="3" key="1">
    <citation type="journal article" date="2019" name="Int. J. Syst. Evol. Microbiol.">
        <title>The Global Catalogue of Microorganisms (GCM) 10K type strain sequencing project: providing services to taxonomists for standard genome sequencing and annotation.</title>
        <authorList>
            <consortium name="The Broad Institute Genomics Platform"/>
            <consortium name="The Broad Institute Genome Sequencing Center for Infectious Disease"/>
            <person name="Wu L."/>
            <person name="Ma J."/>
        </authorList>
    </citation>
    <scope>NUCLEOTIDE SEQUENCE [LARGE SCALE GENOMIC DNA]</scope>
    <source>
        <strain evidence="3">JCM 19129</strain>
    </source>
</reference>
<accession>A0ABP9FWT9</accession>
<proteinExistence type="predicted"/>
<feature type="transmembrane region" description="Helical" evidence="1">
    <location>
        <begin position="164"/>
        <end position="185"/>
    </location>
</feature>
<evidence type="ECO:0000313" key="2">
    <source>
        <dbReference type="EMBL" id="GAA4916222.1"/>
    </source>
</evidence>
<evidence type="ECO:0000313" key="3">
    <source>
        <dbReference type="Proteomes" id="UP001500368"/>
    </source>
</evidence>
<organism evidence="2 3">
    <name type="scientific">Nesterenkonia rhizosphaerae</name>
    <dbReference type="NCBI Taxonomy" id="1348272"/>
    <lineage>
        <taxon>Bacteria</taxon>
        <taxon>Bacillati</taxon>
        <taxon>Actinomycetota</taxon>
        <taxon>Actinomycetes</taxon>
        <taxon>Micrococcales</taxon>
        <taxon>Micrococcaceae</taxon>
        <taxon>Nesterenkonia</taxon>
    </lineage>
</organism>